<dbReference type="Proteomes" id="UP000297910">
    <property type="component" value="Unassembled WGS sequence"/>
</dbReference>
<sequence>MNAAVSAVDEIYIDWYRVIRNRALDPRRPLVTEEAFQDNLAACKCEVRSRYNSPSLEILQYIVAACLWNHYFGHEGVDDPPYFLTRPQHFPLEWLPLEIQELHRELDLIDRILGEPTQLAQNQSNRNAYVEFNSHH</sequence>
<keyword evidence="2" id="KW-1185">Reference proteome</keyword>
<proteinExistence type="predicted"/>
<evidence type="ECO:0000313" key="2">
    <source>
        <dbReference type="Proteomes" id="UP000297910"/>
    </source>
</evidence>
<accession>A0A4Z1FDC6</accession>
<evidence type="ECO:0000313" key="1">
    <source>
        <dbReference type="EMBL" id="TGO22495.1"/>
    </source>
</evidence>
<comment type="caution">
    <text evidence="1">The sequence shown here is derived from an EMBL/GenBank/DDBJ whole genome shotgun (WGS) entry which is preliminary data.</text>
</comment>
<dbReference type="AlphaFoldDB" id="A0A4Z1FDC6"/>
<organism evidence="1 2">
    <name type="scientific">Botrytis paeoniae</name>
    <dbReference type="NCBI Taxonomy" id="278948"/>
    <lineage>
        <taxon>Eukaryota</taxon>
        <taxon>Fungi</taxon>
        <taxon>Dikarya</taxon>
        <taxon>Ascomycota</taxon>
        <taxon>Pezizomycotina</taxon>
        <taxon>Leotiomycetes</taxon>
        <taxon>Helotiales</taxon>
        <taxon>Sclerotiniaceae</taxon>
        <taxon>Botrytis</taxon>
    </lineage>
</organism>
<dbReference type="EMBL" id="PQXI01000165">
    <property type="protein sequence ID" value="TGO22495.1"/>
    <property type="molecule type" value="Genomic_DNA"/>
</dbReference>
<name>A0A4Z1FDC6_9HELO</name>
<gene>
    <name evidence="1" type="ORF">BPAE_0165g00100</name>
</gene>
<protein>
    <submittedName>
        <fullName evidence="1">Uncharacterized protein</fullName>
    </submittedName>
</protein>
<reference evidence="1 2" key="1">
    <citation type="submission" date="2017-12" db="EMBL/GenBank/DDBJ databases">
        <title>Comparative genomics of Botrytis spp.</title>
        <authorList>
            <person name="Valero-Jimenez C.A."/>
            <person name="Tapia P."/>
            <person name="Veloso J."/>
            <person name="Silva-Moreno E."/>
            <person name="Staats M."/>
            <person name="Valdes J.H."/>
            <person name="Van Kan J.A.L."/>
        </authorList>
    </citation>
    <scope>NUCLEOTIDE SEQUENCE [LARGE SCALE GENOMIC DNA]</scope>
    <source>
        <strain evidence="1 2">Bp0003</strain>
    </source>
</reference>